<evidence type="ECO:0000256" key="2">
    <source>
        <dbReference type="ARBA" id="ARBA00022737"/>
    </source>
</evidence>
<evidence type="ECO:0000256" key="1">
    <source>
        <dbReference type="ARBA" id="ARBA00022723"/>
    </source>
</evidence>
<feature type="domain" description="C2H2-type" evidence="7">
    <location>
        <begin position="215"/>
        <end position="242"/>
    </location>
</feature>
<feature type="compositionally biased region" description="Acidic residues" evidence="6">
    <location>
        <begin position="287"/>
        <end position="305"/>
    </location>
</feature>
<comment type="caution">
    <text evidence="8">The sequence shown here is derived from an EMBL/GenBank/DDBJ whole genome shotgun (WGS) entry which is preliminary data.</text>
</comment>
<evidence type="ECO:0000256" key="3">
    <source>
        <dbReference type="ARBA" id="ARBA00022771"/>
    </source>
</evidence>
<dbReference type="Pfam" id="PF00096">
    <property type="entry name" value="zf-C2H2"/>
    <property type="match status" value="3"/>
</dbReference>
<feature type="compositionally biased region" description="Low complexity" evidence="6">
    <location>
        <begin position="10"/>
        <end position="21"/>
    </location>
</feature>
<dbReference type="InterPro" id="IPR013087">
    <property type="entry name" value="Znf_C2H2_type"/>
</dbReference>
<protein>
    <recommendedName>
        <fullName evidence="7">C2H2-type domain-containing protein</fullName>
    </recommendedName>
</protein>
<dbReference type="PANTHER" id="PTHR23235">
    <property type="entry name" value="KRUEPPEL-LIKE TRANSCRIPTION FACTOR"/>
    <property type="match status" value="1"/>
</dbReference>
<dbReference type="SMART" id="SM00355">
    <property type="entry name" value="ZnF_C2H2"/>
    <property type="match status" value="3"/>
</dbReference>
<keyword evidence="2" id="KW-0677">Repeat</keyword>
<keyword evidence="3 5" id="KW-0863">Zinc-finger</keyword>
<dbReference type="RefSeq" id="XP_031026202.1">
    <property type="nucleotide sequence ID" value="XM_031167802.1"/>
</dbReference>
<accession>A0A507C2P1</accession>
<dbReference type="GO" id="GO:0008270">
    <property type="term" value="F:zinc ion binding"/>
    <property type="evidence" value="ECO:0007669"/>
    <property type="project" value="UniProtKB-KW"/>
</dbReference>
<dbReference type="PANTHER" id="PTHR23235:SF120">
    <property type="entry name" value="KRUPPEL-LIKE FACTOR 15"/>
    <property type="match status" value="1"/>
</dbReference>
<feature type="compositionally biased region" description="Low complexity" evidence="6">
    <location>
        <begin position="114"/>
        <end position="132"/>
    </location>
</feature>
<evidence type="ECO:0000313" key="9">
    <source>
        <dbReference type="Proteomes" id="UP000319731"/>
    </source>
</evidence>
<feature type="region of interest" description="Disordered" evidence="6">
    <location>
        <begin position="114"/>
        <end position="155"/>
    </location>
</feature>
<organism evidence="8 9">
    <name type="scientific">Synchytrium microbalum</name>
    <dbReference type="NCBI Taxonomy" id="1806994"/>
    <lineage>
        <taxon>Eukaryota</taxon>
        <taxon>Fungi</taxon>
        <taxon>Fungi incertae sedis</taxon>
        <taxon>Chytridiomycota</taxon>
        <taxon>Chytridiomycota incertae sedis</taxon>
        <taxon>Chytridiomycetes</taxon>
        <taxon>Synchytriales</taxon>
        <taxon>Synchytriaceae</taxon>
        <taxon>Synchytrium</taxon>
    </lineage>
</organism>
<dbReference type="STRING" id="1806994.A0A507C2P1"/>
<dbReference type="PROSITE" id="PS50157">
    <property type="entry name" value="ZINC_FINGER_C2H2_2"/>
    <property type="match status" value="3"/>
</dbReference>
<feature type="domain" description="C2H2-type" evidence="7">
    <location>
        <begin position="159"/>
        <end position="186"/>
    </location>
</feature>
<keyword evidence="9" id="KW-1185">Reference proteome</keyword>
<dbReference type="FunFam" id="3.30.160.60:FF:000110">
    <property type="entry name" value="Zinc finger protein-like"/>
    <property type="match status" value="1"/>
</dbReference>
<keyword evidence="4" id="KW-0862">Zinc</keyword>
<evidence type="ECO:0000256" key="4">
    <source>
        <dbReference type="ARBA" id="ARBA00022833"/>
    </source>
</evidence>
<gene>
    <name evidence="8" type="ORF">SmJEL517_g01874</name>
</gene>
<feature type="compositionally biased region" description="Polar residues" evidence="6">
    <location>
        <begin position="308"/>
        <end position="318"/>
    </location>
</feature>
<keyword evidence="1" id="KW-0479">Metal-binding</keyword>
<dbReference type="Proteomes" id="UP000319731">
    <property type="component" value="Unassembled WGS sequence"/>
</dbReference>
<dbReference type="Gene3D" id="3.30.160.60">
    <property type="entry name" value="Classic Zinc Finger"/>
    <property type="match status" value="3"/>
</dbReference>
<dbReference type="InterPro" id="IPR036236">
    <property type="entry name" value="Znf_C2H2_sf"/>
</dbReference>
<feature type="compositionally biased region" description="Basic and acidic residues" evidence="6">
    <location>
        <begin position="144"/>
        <end position="155"/>
    </location>
</feature>
<dbReference type="SUPFAM" id="SSF57667">
    <property type="entry name" value="beta-beta-alpha zinc fingers"/>
    <property type="match status" value="2"/>
</dbReference>
<feature type="domain" description="C2H2-type" evidence="7">
    <location>
        <begin position="187"/>
        <end position="214"/>
    </location>
</feature>
<name>A0A507C2P1_9FUNG</name>
<sequence length="328" mass="35278">MGDNQPIRSNNVTTNRVTPNPRQHPYPPIAPSLHTNGPHTPITPAQAIAYLLQPLANDPVLGATATGLLSAVSSINAEGATAEAVQQASNAIAGLFGAASLVGLTNAAAAAAASSTTNNNNVNNNSNSNNNSSREKNSGSARSDTAEAARKKSKDSNRFQCEQCGRVFGRQYNLSSHLKTHQTDKPFECVHCEARFARNHDLNRHKKIHSKEKIHTCPHCGRTFARRDALRRHEKMDPDGKRLHCSVQLNPTAAQVIANGLLVDKSGQIPALADTEISGQQQHAEESLDDDEGDEDDEDDDEEEVVASSHSIAKTNVRSFPHLDAAAR</sequence>
<dbReference type="GO" id="GO:0000978">
    <property type="term" value="F:RNA polymerase II cis-regulatory region sequence-specific DNA binding"/>
    <property type="evidence" value="ECO:0007669"/>
    <property type="project" value="TreeGrafter"/>
</dbReference>
<dbReference type="GeneID" id="42003099"/>
<dbReference type="AlphaFoldDB" id="A0A507C2P1"/>
<evidence type="ECO:0000313" key="8">
    <source>
        <dbReference type="EMBL" id="TPX35770.1"/>
    </source>
</evidence>
<evidence type="ECO:0000256" key="6">
    <source>
        <dbReference type="SAM" id="MobiDB-lite"/>
    </source>
</evidence>
<feature type="region of interest" description="Disordered" evidence="6">
    <location>
        <begin position="275"/>
        <end position="328"/>
    </location>
</feature>
<evidence type="ECO:0000256" key="5">
    <source>
        <dbReference type="PROSITE-ProRule" id="PRU00042"/>
    </source>
</evidence>
<dbReference type="OrthoDB" id="8922241at2759"/>
<dbReference type="PROSITE" id="PS00028">
    <property type="entry name" value="ZINC_FINGER_C2H2_1"/>
    <property type="match status" value="2"/>
</dbReference>
<dbReference type="GO" id="GO:0045893">
    <property type="term" value="P:positive regulation of DNA-templated transcription"/>
    <property type="evidence" value="ECO:0007669"/>
    <property type="project" value="UniProtKB-ARBA"/>
</dbReference>
<evidence type="ECO:0000259" key="7">
    <source>
        <dbReference type="PROSITE" id="PS50157"/>
    </source>
</evidence>
<dbReference type="GO" id="GO:0000981">
    <property type="term" value="F:DNA-binding transcription factor activity, RNA polymerase II-specific"/>
    <property type="evidence" value="ECO:0007669"/>
    <property type="project" value="TreeGrafter"/>
</dbReference>
<dbReference type="FunFam" id="3.30.160.60:FF:001732">
    <property type="entry name" value="Zgc:162936"/>
    <property type="match status" value="1"/>
</dbReference>
<reference evidence="8 9" key="1">
    <citation type="journal article" date="2019" name="Sci. Rep.">
        <title>Comparative genomics of chytrid fungi reveal insights into the obligate biotrophic and pathogenic lifestyle of Synchytrium endobioticum.</title>
        <authorList>
            <person name="van de Vossenberg B.T.L.H."/>
            <person name="Warris S."/>
            <person name="Nguyen H.D.T."/>
            <person name="van Gent-Pelzer M.P.E."/>
            <person name="Joly D.L."/>
            <person name="van de Geest H.C."/>
            <person name="Bonants P.J.M."/>
            <person name="Smith D.S."/>
            <person name="Levesque C.A."/>
            <person name="van der Lee T.A.J."/>
        </authorList>
    </citation>
    <scope>NUCLEOTIDE SEQUENCE [LARGE SCALE GENOMIC DNA]</scope>
    <source>
        <strain evidence="8 9">JEL517</strain>
    </source>
</reference>
<feature type="region of interest" description="Disordered" evidence="6">
    <location>
        <begin position="1"/>
        <end position="24"/>
    </location>
</feature>
<proteinExistence type="predicted"/>
<dbReference type="EMBL" id="QEAO01000007">
    <property type="protein sequence ID" value="TPX35770.1"/>
    <property type="molecule type" value="Genomic_DNA"/>
</dbReference>
<dbReference type="GO" id="GO:0005694">
    <property type="term" value="C:chromosome"/>
    <property type="evidence" value="ECO:0007669"/>
    <property type="project" value="UniProtKB-ARBA"/>
</dbReference>